<protein>
    <submittedName>
        <fullName evidence="3">Universal stress protein</fullName>
    </submittedName>
</protein>
<keyword evidence="4" id="KW-1185">Reference proteome</keyword>
<dbReference type="InterPro" id="IPR014729">
    <property type="entry name" value="Rossmann-like_a/b/a_fold"/>
</dbReference>
<evidence type="ECO:0000313" key="4">
    <source>
        <dbReference type="Proteomes" id="UP000197535"/>
    </source>
</evidence>
<dbReference type="PANTHER" id="PTHR46268">
    <property type="entry name" value="STRESS RESPONSE PROTEIN NHAX"/>
    <property type="match status" value="1"/>
</dbReference>
<dbReference type="Pfam" id="PF00582">
    <property type="entry name" value="Usp"/>
    <property type="match status" value="1"/>
</dbReference>
<name>A0A254TGX8_9BURK</name>
<dbReference type="InterPro" id="IPR006015">
    <property type="entry name" value="Universal_stress_UspA"/>
</dbReference>
<comment type="similarity">
    <text evidence="1">Belongs to the universal stress protein A family.</text>
</comment>
<dbReference type="OrthoDB" id="5295044at2"/>
<dbReference type="PRINTS" id="PR01438">
    <property type="entry name" value="UNVRSLSTRESS"/>
</dbReference>
<dbReference type="Proteomes" id="UP000197535">
    <property type="component" value="Unassembled WGS sequence"/>
</dbReference>
<dbReference type="AlphaFoldDB" id="A0A254TGX8"/>
<feature type="domain" description="UspA" evidence="2">
    <location>
        <begin position="3"/>
        <end position="141"/>
    </location>
</feature>
<proteinExistence type="inferred from homology"/>
<gene>
    <name evidence="3" type="ORF">AYR66_10040</name>
</gene>
<evidence type="ECO:0000259" key="2">
    <source>
        <dbReference type="Pfam" id="PF00582"/>
    </source>
</evidence>
<organism evidence="3 4">
    <name type="scientific">Noviherbaspirillum denitrificans</name>
    <dbReference type="NCBI Taxonomy" id="1968433"/>
    <lineage>
        <taxon>Bacteria</taxon>
        <taxon>Pseudomonadati</taxon>
        <taxon>Pseudomonadota</taxon>
        <taxon>Betaproteobacteria</taxon>
        <taxon>Burkholderiales</taxon>
        <taxon>Oxalobacteraceae</taxon>
        <taxon>Noviherbaspirillum</taxon>
    </lineage>
</organism>
<evidence type="ECO:0000313" key="3">
    <source>
        <dbReference type="EMBL" id="OWW19793.1"/>
    </source>
</evidence>
<dbReference type="InterPro" id="IPR006016">
    <property type="entry name" value="UspA"/>
</dbReference>
<comment type="caution">
    <text evidence="3">The sequence shown here is derived from an EMBL/GenBank/DDBJ whole genome shotgun (WGS) entry which is preliminary data.</text>
</comment>
<accession>A0A254TGX8</accession>
<evidence type="ECO:0000256" key="1">
    <source>
        <dbReference type="ARBA" id="ARBA00008791"/>
    </source>
</evidence>
<sequence>MLKILLAVDGSDSALHAAAYVAKRASAAKGEYEVHLVNVQYPLHGSVASFVDSSQIKQYHHEEGMKILNAARAQLDAAGTSSEAHLFVGEPAEVITRFAKEQGCDEIVIGTRGLSGISSLLVGSVATKIIHLSEVPVLLVK</sequence>
<dbReference type="RefSeq" id="WP_088706701.1">
    <property type="nucleotide sequence ID" value="NZ_LSTO01000001.1"/>
</dbReference>
<dbReference type="EMBL" id="LSTO01000001">
    <property type="protein sequence ID" value="OWW19793.1"/>
    <property type="molecule type" value="Genomic_DNA"/>
</dbReference>
<reference evidence="3 4" key="1">
    <citation type="submission" date="2016-02" db="EMBL/GenBank/DDBJ databases">
        <authorList>
            <person name="Wen L."/>
            <person name="He K."/>
            <person name="Yang H."/>
        </authorList>
    </citation>
    <scope>NUCLEOTIDE SEQUENCE [LARGE SCALE GENOMIC DNA]</scope>
    <source>
        <strain evidence="3 4">TSA40</strain>
    </source>
</reference>
<dbReference type="PANTHER" id="PTHR46268:SF6">
    <property type="entry name" value="UNIVERSAL STRESS PROTEIN UP12"/>
    <property type="match status" value="1"/>
</dbReference>
<dbReference type="SUPFAM" id="SSF52402">
    <property type="entry name" value="Adenine nucleotide alpha hydrolases-like"/>
    <property type="match status" value="1"/>
</dbReference>
<dbReference type="CDD" id="cd00293">
    <property type="entry name" value="USP-like"/>
    <property type="match status" value="1"/>
</dbReference>
<dbReference type="Gene3D" id="3.40.50.620">
    <property type="entry name" value="HUPs"/>
    <property type="match status" value="1"/>
</dbReference>